<accession>A0A1H4BUQ6</accession>
<dbReference type="RefSeq" id="WP_091400478.1">
    <property type="nucleotide sequence ID" value="NZ_FNQY01000024.1"/>
</dbReference>
<evidence type="ECO:0000313" key="4">
    <source>
        <dbReference type="Proteomes" id="UP000199041"/>
    </source>
</evidence>
<reference evidence="3 4" key="1">
    <citation type="submission" date="2016-10" db="EMBL/GenBank/DDBJ databases">
        <authorList>
            <person name="de Groot N.N."/>
        </authorList>
    </citation>
    <scope>NUCLEOTIDE SEQUENCE [LARGE SCALE GENOMIC DNA]</scope>
    <source>
        <strain evidence="3 4">Vu-144</strain>
    </source>
</reference>
<feature type="domain" description="BON" evidence="2">
    <location>
        <begin position="24"/>
        <end position="93"/>
    </location>
</feature>
<evidence type="ECO:0000259" key="2">
    <source>
        <dbReference type="PROSITE" id="PS50914"/>
    </source>
</evidence>
<feature type="chain" id="PRO_5011759693" evidence="1">
    <location>
        <begin position="18"/>
        <end position="164"/>
    </location>
</feature>
<protein>
    <submittedName>
        <fullName evidence="3">BON domain-containing protein</fullName>
    </submittedName>
</protein>
<organism evidence="3 4">
    <name type="scientific">Arachidicoccus rhizosphaerae</name>
    <dbReference type="NCBI Taxonomy" id="551991"/>
    <lineage>
        <taxon>Bacteria</taxon>
        <taxon>Pseudomonadati</taxon>
        <taxon>Bacteroidota</taxon>
        <taxon>Chitinophagia</taxon>
        <taxon>Chitinophagales</taxon>
        <taxon>Chitinophagaceae</taxon>
        <taxon>Arachidicoccus</taxon>
    </lineage>
</organism>
<gene>
    <name evidence="3" type="ORF">SAMN05192529_12450</name>
</gene>
<dbReference type="Proteomes" id="UP000199041">
    <property type="component" value="Unassembled WGS sequence"/>
</dbReference>
<dbReference type="OrthoDB" id="1097785at2"/>
<evidence type="ECO:0000313" key="3">
    <source>
        <dbReference type="EMBL" id="SEA51820.1"/>
    </source>
</evidence>
<dbReference type="PROSITE" id="PS50914">
    <property type="entry name" value="BON"/>
    <property type="match status" value="1"/>
</dbReference>
<dbReference type="InterPro" id="IPR007055">
    <property type="entry name" value="BON_dom"/>
</dbReference>
<feature type="signal peptide" evidence="1">
    <location>
        <begin position="1"/>
        <end position="17"/>
    </location>
</feature>
<proteinExistence type="predicted"/>
<keyword evidence="4" id="KW-1185">Reference proteome</keyword>
<evidence type="ECO:0000256" key="1">
    <source>
        <dbReference type="SAM" id="SignalP"/>
    </source>
</evidence>
<dbReference type="AlphaFoldDB" id="A0A1H4BUQ6"/>
<dbReference type="EMBL" id="FNQY01000024">
    <property type="protein sequence ID" value="SEA51820.1"/>
    <property type="molecule type" value="Genomic_DNA"/>
</dbReference>
<sequence length="164" mass="16617">MLLKKMLPAFIMATALAVSLPSCKSKPSDADIQTKVQTAIAATPGVSADVKDGVVTLSGLVSSDAEKTAVETAVNNLKESGVKSVVDNIEVEAAPAPAAVAPAADALSQGVADATKDFPGITATVADGVITVTGEIEKSKVQTLKASLDALNPKKTDMSQVKVK</sequence>
<dbReference type="Pfam" id="PF04972">
    <property type="entry name" value="BON"/>
    <property type="match status" value="1"/>
</dbReference>
<dbReference type="Gene3D" id="3.40.1520.20">
    <property type="match status" value="2"/>
</dbReference>
<keyword evidence="1" id="KW-0732">Signal</keyword>
<dbReference type="STRING" id="551991.SAMN05192529_12450"/>
<name>A0A1H4BUQ6_9BACT</name>